<dbReference type="InterPro" id="IPR038177">
    <property type="entry name" value="IAT_beta_sf"/>
</dbReference>
<evidence type="ECO:0000256" key="1">
    <source>
        <dbReference type="SAM" id="SignalP"/>
    </source>
</evidence>
<evidence type="ECO:0000259" key="2">
    <source>
        <dbReference type="Pfam" id="PF11924"/>
    </source>
</evidence>
<proteinExistence type="predicted"/>
<gene>
    <name evidence="3" type="ORF">DES53_11536</name>
</gene>
<dbReference type="EMBL" id="QNRR01000015">
    <property type="protein sequence ID" value="RBP36895.1"/>
    <property type="molecule type" value="Genomic_DNA"/>
</dbReference>
<organism evidence="3 4">
    <name type="scientific">Roseimicrobium gellanilyticum</name>
    <dbReference type="NCBI Taxonomy" id="748857"/>
    <lineage>
        <taxon>Bacteria</taxon>
        <taxon>Pseudomonadati</taxon>
        <taxon>Verrucomicrobiota</taxon>
        <taxon>Verrucomicrobiia</taxon>
        <taxon>Verrucomicrobiales</taxon>
        <taxon>Verrucomicrobiaceae</taxon>
        <taxon>Roseimicrobium</taxon>
    </lineage>
</organism>
<dbReference type="Pfam" id="PF11924">
    <property type="entry name" value="IAT_beta"/>
    <property type="match status" value="1"/>
</dbReference>
<dbReference type="InterPro" id="IPR006626">
    <property type="entry name" value="PbH1"/>
</dbReference>
<dbReference type="InterPro" id="IPR011050">
    <property type="entry name" value="Pectin_lyase_fold/virulence"/>
</dbReference>
<dbReference type="InterPro" id="IPR024519">
    <property type="entry name" value="IAT_beta"/>
</dbReference>
<dbReference type="SUPFAM" id="SSF51126">
    <property type="entry name" value="Pectin lyase-like"/>
    <property type="match status" value="1"/>
</dbReference>
<dbReference type="Gene3D" id="2.40.160.160">
    <property type="entry name" value="Inverse autotransporter, beta-domain"/>
    <property type="match status" value="1"/>
</dbReference>
<accession>A0A366H4F6</accession>
<feature type="domain" description="Inverse autotransporter beta-domain" evidence="2">
    <location>
        <begin position="139"/>
        <end position="321"/>
    </location>
</feature>
<evidence type="ECO:0000313" key="3">
    <source>
        <dbReference type="EMBL" id="RBP36895.1"/>
    </source>
</evidence>
<name>A0A366H4F6_9BACT</name>
<evidence type="ECO:0000313" key="4">
    <source>
        <dbReference type="Proteomes" id="UP000253426"/>
    </source>
</evidence>
<keyword evidence="1" id="KW-0732">Signal</keyword>
<dbReference type="RefSeq" id="WP_170157481.1">
    <property type="nucleotide sequence ID" value="NZ_QNRR01000015.1"/>
</dbReference>
<comment type="caution">
    <text evidence="3">The sequence shown here is derived from an EMBL/GenBank/DDBJ whole genome shotgun (WGS) entry which is preliminary data.</text>
</comment>
<feature type="chain" id="PRO_5016645488" evidence="1">
    <location>
        <begin position="30"/>
        <end position="1078"/>
    </location>
</feature>
<dbReference type="AlphaFoldDB" id="A0A366H4F6"/>
<protein>
    <submittedName>
        <fullName evidence="3">Inverse autotransporter-like protein with beta domain</fullName>
    </submittedName>
</protein>
<sequence>MPGRISLCSWSLRLCVALLFFVGAGGALQAGPETVAGEKSAKAVTIHDQWSLPGIMGGGVKTTDEYTEGNVFLVVPVISTVGRDGLLSGDVLFIEPYSSWGEQGEVAASLGLGWRHYFTAQSVSAVTKHDGHQAGFLEEGVYVGANFFVDMLDTQFGNQFWQLGVGAEVGTRYLEIRGNYYIPLSDRQLAFEQRSRQTFTSSSTSLSQQVTGEPFATGNTIQQELNTTTFATTTTSTTTIEQLFRLYEEGMEGWDVQASLLVPGLDRWMDVFLIGGYYSFDNQPFGPQTGGTGNVEGWKAGLEVRPVPAVVLNATWYEDERYVGSDWLYGLRLEIPFEMGDLGDGRGFWDRVGDAFTPRRRHLAERLVEPVRRQNEAIKVGNETEQKVEVDTQVQRVTKVVAQSSQQVVLQEDIVFVNNGTATTNGIGAGSASGTGTAEQPFDTIVAGGTLAGNKSVATNRVWNVYTQGGVEYAVDNVYLPSISGQQVKFIGSGTPIAGLGGRTFGTGPRPSVTAANGFFAGNGKYIGVYGYDFNSTHVGIYGYEQSEIVGNHFEGDAMVKIEAGGTLGGEKTLVKDNLFANEWGVQIYTNFGSIEADIVNNAFERTFFGVNLGVSHGGQIKANITGNTINYTGAGINVDNYGFSSSFGRVEATVTGNTIRSVTDENYARVLRFRNGGEMDLTFQGNILTERWGYLIEGRSDNGQSSSLKFLGNQITNGTLVVDTHPTDGTTMDFTAIGNVFTNSNLQLTDVTGVTVTDNVFYNPERPTTAIQMEINGAHALDAVIQRNQIYNPKGRGLTLIATTNASVVVTISDNAFTGATDSGGVLIHSNGSAEVTAHVENNTMTGLEYGVSMRSWNDALGITAYVRGNEISHTTGEAVSLATDSQGYIWAEVANNHILHAGGDGVQLFATDTSHLIAHVSANAITDAQRRGIYVEARYLADVLVNPAANVITNSRGAGIEWQSLGEAVGGIIHSNLFEANTITGAGNGGIVLVTGNEGALTVKGFNSNTITNTVAGSHVSIDRQDAGAFSVEGTLNNTATPTPNPTAGDTLFFGGTPTVDFFLNGAHITLPVVVP</sequence>
<dbReference type="Proteomes" id="UP000253426">
    <property type="component" value="Unassembled WGS sequence"/>
</dbReference>
<feature type="signal peptide" evidence="1">
    <location>
        <begin position="1"/>
        <end position="29"/>
    </location>
</feature>
<keyword evidence="4" id="KW-1185">Reference proteome</keyword>
<dbReference type="SMART" id="SM00710">
    <property type="entry name" value="PbH1"/>
    <property type="match status" value="9"/>
</dbReference>
<reference evidence="3 4" key="1">
    <citation type="submission" date="2018-06" db="EMBL/GenBank/DDBJ databases">
        <title>Genomic Encyclopedia of Type Strains, Phase IV (KMG-IV): sequencing the most valuable type-strain genomes for metagenomic binning, comparative biology and taxonomic classification.</title>
        <authorList>
            <person name="Goeker M."/>
        </authorList>
    </citation>
    <scope>NUCLEOTIDE SEQUENCE [LARGE SCALE GENOMIC DNA]</scope>
    <source>
        <strain evidence="3 4">DSM 25532</strain>
    </source>
</reference>